<dbReference type="PROSITE" id="PS51379">
    <property type="entry name" value="4FE4S_FER_2"/>
    <property type="match status" value="2"/>
</dbReference>
<dbReference type="InterPro" id="IPR050572">
    <property type="entry name" value="Fe-S_Ferredoxin"/>
</dbReference>
<evidence type="ECO:0000256" key="1">
    <source>
        <dbReference type="ARBA" id="ARBA00022485"/>
    </source>
</evidence>
<evidence type="ECO:0000256" key="3">
    <source>
        <dbReference type="ARBA" id="ARBA00023004"/>
    </source>
</evidence>
<dbReference type="InterPro" id="IPR017900">
    <property type="entry name" value="4Fe4S_Fe_S_CS"/>
</dbReference>
<reference evidence="6 7" key="1">
    <citation type="journal article" date="2021" name="ISME Commun">
        <title>Automated analysis of genomic sequences facilitates high-throughput and comprehensive description of bacteria.</title>
        <authorList>
            <person name="Hitch T.C.A."/>
        </authorList>
    </citation>
    <scope>NUCLEOTIDE SEQUENCE [LARGE SCALE GENOMIC DNA]</scope>
    <source>
        <strain evidence="7">f_CCE</strain>
    </source>
</reference>
<accession>A0ABT2V280</accession>
<proteinExistence type="predicted"/>
<dbReference type="SUPFAM" id="SSF54862">
    <property type="entry name" value="4Fe-4S ferredoxins"/>
    <property type="match status" value="1"/>
</dbReference>
<comment type="caution">
    <text evidence="6">The sequence shown here is derived from an EMBL/GenBank/DDBJ whole genome shotgun (WGS) entry which is preliminary data.</text>
</comment>
<dbReference type="PANTHER" id="PTHR43687:SF1">
    <property type="entry name" value="FERREDOXIN III"/>
    <property type="match status" value="1"/>
</dbReference>
<gene>
    <name evidence="6" type="ORF">OCV69_13800</name>
</gene>
<dbReference type="Pfam" id="PF25160">
    <property type="entry name" value="LdpA_Fe-S-bd"/>
    <property type="match status" value="1"/>
</dbReference>
<evidence type="ECO:0000259" key="5">
    <source>
        <dbReference type="PROSITE" id="PS51379"/>
    </source>
</evidence>
<feature type="domain" description="4Fe-4S ferredoxin-type" evidence="5">
    <location>
        <begin position="27"/>
        <end position="56"/>
    </location>
</feature>
<name>A0ABT2V280_9FIRM</name>
<sequence length="58" mass="6109">MDQKSCVACGCCAKVCPMDAIQIFHGIMAQVDMGKCVGCGRCAKECPASVITIREAAR</sequence>
<dbReference type="RefSeq" id="WP_158359864.1">
    <property type="nucleotide sequence ID" value="NZ_JAOQJF010000035.1"/>
</dbReference>
<keyword evidence="2" id="KW-0479">Metal-binding</keyword>
<dbReference type="Gene3D" id="3.30.70.20">
    <property type="match status" value="1"/>
</dbReference>
<evidence type="ECO:0000256" key="2">
    <source>
        <dbReference type="ARBA" id="ARBA00022723"/>
    </source>
</evidence>
<evidence type="ECO:0000313" key="7">
    <source>
        <dbReference type="Proteomes" id="UP001652395"/>
    </source>
</evidence>
<keyword evidence="4" id="KW-0411">Iron-sulfur</keyword>
<dbReference type="EMBL" id="JAOQJF010000035">
    <property type="protein sequence ID" value="MCU6800986.1"/>
    <property type="molecule type" value="Genomic_DNA"/>
</dbReference>
<protein>
    <submittedName>
        <fullName evidence="6">4Fe-4S binding protein</fullName>
    </submittedName>
</protein>
<dbReference type="InterPro" id="IPR057431">
    <property type="entry name" value="LdpA_Fe-S-bd"/>
</dbReference>
<dbReference type="InterPro" id="IPR017896">
    <property type="entry name" value="4Fe4S_Fe-S-bd"/>
</dbReference>
<evidence type="ECO:0000256" key="4">
    <source>
        <dbReference type="ARBA" id="ARBA00023014"/>
    </source>
</evidence>
<evidence type="ECO:0000313" key="6">
    <source>
        <dbReference type="EMBL" id="MCU6800986.1"/>
    </source>
</evidence>
<keyword evidence="3" id="KW-0408">Iron</keyword>
<keyword evidence="7" id="KW-1185">Reference proteome</keyword>
<dbReference type="PROSITE" id="PS00198">
    <property type="entry name" value="4FE4S_FER_1"/>
    <property type="match status" value="2"/>
</dbReference>
<organism evidence="6 7">
    <name type="scientific">Alitiscatomonas aceti</name>
    <dbReference type="NCBI Taxonomy" id="2981724"/>
    <lineage>
        <taxon>Bacteria</taxon>
        <taxon>Bacillati</taxon>
        <taxon>Bacillota</taxon>
        <taxon>Clostridia</taxon>
        <taxon>Lachnospirales</taxon>
        <taxon>Lachnospiraceae</taxon>
        <taxon>Alitiscatomonas</taxon>
    </lineage>
</organism>
<keyword evidence="1" id="KW-0004">4Fe-4S</keyword>
<dbReference type="PANTHER" id="PTHR43687">
    <property type="entry name" value="ADENYLYLSULFATE REDUCTASE, BETA SUBUNIT"/>
    <property type="match status" value="1"/>
</dbReference>
<feature type="domain" description="4Fe-4S ferredoxin-type" evidence="5">
    <location>
        <begin position="1"/>
        <end position="26"/>
    </location>
</feature>
<dbReference type="Proteomes" id="UP001652395">
    <property type="component" value="Unassembled WGS sequence"/>
</dbReference>